<proteinExistence type="inferred from homology"/>
<dbReference type="UniPathway" id="UPA00059">
    <property type="reaction ID" value="UER00104"/>
</dbReference>
<dbReference type="InterPro" id="IPR056375">
    <property type="entry name" value="Idi_bact"/>
</dbReference>
<dbReference type="PROSITE" id="PS51462">
    <property type="entry name" value="NUDIX"/>
    <property type="match status" value="1"/>
</dbReference>
<accession>A0A0B6THM1</accession>
<keyword evidence="6 10" id="KW-0460">Magnesium</keyword>
<evidence type="ECO:0000256" key="3">
    <source>
        <dbReference type="ARBA" id="ARBA00012057"/>
    </source>
</evidence>
<protein>
    <recommendedName>
        <fullName evidence="3 10">Isopentenyl-diphosphate Delta-isomerase</fullName>
        <shortName evidence="10">IPP isomerase</shortName>
        <ecNumber evidence="3 10">5.3.3.2</ecNumber>
    </recommendedName>
    <alternativeName>
        <fullName evidence="10">IPP:DMAPP isomerase</fullName>
    </alternativeName>
    <alternativeName>
        <fullName evidence="10">Isopentenyl pyrophosphate isomerase</fullName>
    </alternativeName>
</protein>
<dbReference type="PANTHER" id="PTHR10885">
    <property type="entry name" value="ISOPENTENYL-DIPHOSPHATE DELTA-ISOMERASE"/>
    <property type="match status" value="1"/>
</dbReference>
<evidence type="ECO:0000256" key="8">
    <source>
        <dbReference type="ARBA" id="ARBA00023229"/>
    </source>
</evidence>
<comment type="cofactor">
    <cofactor evidence="10">
        <name>Mn(2+)</name>
        <dbReference type="ChEBI" id="CHEBI:29035"/>
    </cofactor>
    <text evidence="10">Binds 1 Mn(2+) ion per subunit.</text>
</comment>
<dbReference type="InterPro" id="IPR015797">
    <property type="entry name" value="NUDIX_hydrolase-like_dom_sf"/>
</dbReference>
<dbReference type="STRING" id="1224162.B840_09220"/>
<keyword evidence="8 10" id="KW-0414">Isoprene biosynthesis</keyword>
<feature type="binding site" evidence="10">
    <location>
        <position position="89"/>
    </location>
    <ligand>
        <name>Mg(2+)</name>
        <dbReference type="ChEBI" id="CHEBI:18420"/>
    </ligand>
</feature>
<dbReference type="AlphaFoldDB" id="A0A0B6THM1"/>
<feature type="binding site" evidence="10">
    <location>
        <position position="71"/>
    </location>
    <ligand>
        <name>Mn(2+)</name>
        <dbReference type="ChEBI" id="CHEBI:29035"/>
    </ligand>
</feature>
<dbReference type="Gene3D" id="3.90.79.10">
    <property type="entry name" value="Nucleoside Triphosphate Pyrophosphohydrolase"/>
    <property type="match status" value="1"/>
</dbReference>
<comment type="function">
    <text evidence="10">Catalyzes the 1,3-allylic rearrangement of the homoallylic substrate isopentenyl (IPP) to its highly electrophilic allylic isomer, dimethylallyl diphosphate (DMAPP).</text>
</comment>
<feature type="binding site" evidence="10">
    <location>
        <position position="121"/>
    </location>
    <ligand>
        <name>Mn(2+)</name>
        <dbReference type="ChEBI" id="CHEBI:29035"/>
    </ligand>
</feature>
<evidence type="ECO:0000313" key="14">
    <source>
        <dbReference type="Proteomes" id="UP000031928"/>
    </source>
</evidence>
<evidence type="ECO:0000259" key="12">
    <source>
        <dbReference type="PROSITE" id="PS51462"/>
    </source>
</evidence>
<dbReference type="GO" id="GO:0046872">
    <property type="term" value="F:metal ion binding"/>
    <property type="evidence" value="ECO:0007669"/>
    <property type="project" value="UniProtKB-KW"/>
</dbReference>
<organism evidence="13 14">
    <name type="scientific">Corynebacterium marinum DSM 44953</name>
    <dbReference type="NCBI Taxonomy" id="1224162"/>
    <lineage>
        <taxon>Bacteria</taxon>
        <taxon>Bacillati</taxon>
        <taxon>Actinomycetota</taxon>
        <taxon>Actinomycetes</taxon>
        <taxon>Mycobacteriales</taxon>
        <taxon>Corynebacteriaceae</taxon>
        <taxon>Corynebacterium</taxon>
    </lineage>
</organism>
<dbReference type="InterPro" id="IPR000086">
    <property type="entry name" value="NUDIX_hydrolase_dom"/>
</dbReference>
<keyword evidence="7 10" id="KW-0464">Manganese</keyword>
<comment type="pathway">
    <text evidence="1 10">Isoprenoid biosynthesis; dimethylallyl diphosphate biosynthesis; dimethylallyl diphosphate from isopentenyl diphosphate: step 1/1.</text>
</comment>
<evidence type="ECO:0000256" key="9">
    <source>
        <dbReference type="ARBA" id="ARBA00023235"/>
    </source>
</evidence>
<evidence type="ECO:0000256" key="10">
    <source>
        <dbReference type="HAMAP-Rule" id="MF_00202"/>
    </source>
</evidence>
<dbReference type="PIRSF" id="PIRSF018427">
    <property type="entry name" value="Isopntndiph_ism"/>
    <property type="match status" value="1"/>
</dbReference>
<dbReference type="Proteomes" id="UP000031928">
    <property type="component" value="Chromosome"/>
</dbReference>
<reference evidence="13 14" key="1">
    <citation type="submission" date="2014-05" db="EMBL/GenBank/DDBJ databases">
        <title>Complete genome sequence of Corynebacterium marinum DSM 44953.</title>
        <authorList>
            <person name="Schaffert L."/>
            <person name="Albersmeier A."/>
            <person name="Kalinowski J."/>
            <person name="Ruckert C."/>
        </authorList>
    </citation>
    <scope>NUCLEOTIDE SEQUENCE [LARGE SCALE GENOMIC DNA]</scope>
    <source>
        <strain evidence="13 14">DSM 44953</strain>
    </source>
</reference>
<dbReference type="InterPro" id="IPR011876">
    <property type="entry name" value="IsopentenylPP_isomerase_typ1"/>
</dbReference>
<dbReference type="EC" id="5.3.3.2" evidence="3 10"/>
<gene>
    <name evidence="10 13" type="primary">idi</name>
    <name evidence="13" type="ORF">B840_09220</name>
</gene>
<dbReference type="RefSeq" id="WP_042621882.1">
    <property type="nucleotide sequence ID" value="NZ_CP007790.1"/>
</dbReference>
<dbReference type="FunFam" id="3.90.79.10:FF:000009">
    <property type="entry name" value="Isopentenyl-diphosphate Delta-isomerase"/>
    <property type="match status" value="1"/>
</dbReference>
<evidence type="ECO:0000256" key="6">
    <source>
        <dbReference type="ARBA" id="ARBA00022842"/>
    </source>
</evidence>
<dbReference type="HAMAP" id="MF_00202">
    <property type="entry name" value="Idi"/>
    <property type="match status" value="1"/>
</dbReference>
<dbReference type="OrthoDB" id="9809458at2"/>
<keyword evidence="9 10" id="KW-0413">Isomerase</keyword>
<dbReference type="SUPFAM" id="SSF55811">
    <property type="entry name" value="Nudix"/>
    <property type="match status" value="1"/>
</dbReference>
<feature type="binding site" evidence="10">
    <location>
        <position position="27"/>
    </location>
    <ligand>
        <name>Mn(2+)</name>
        <dbReference type="ChEBI" id="CHEBI:29035"/>
    </ligand>
</feature>
<dbReference type="PANTHER" id="PTHR10885:SF0">
    <property type="entry name" value="ISOPENTENYL-DIPHOSPHATE DELTA-ISOMERASE"/>
    <property type="match status" value="1"/>
</dbReference>
<dbReference type="GO" id="GO:0005737">
    <property type="term" value="C:cytoplasm"/>
    <property type="evidence" value="ECO:0007669"/>
    <property type="project" value="UniProtKB-SubCell"/>
</dbReference>
<dbReference type="NCBIfam" id="NF002995">
    <property type="entry name" value="PRK03759.1"/>
    <property type="match status" value="1"/>
</dbReference>
<keyword evidence="14" id="KW-1185">Reference proteome</keyword>
<dbReference type="Pfam" id="PF00293">
    <property type="entry name" value="NUDIX"/>
    <property type="match status" value="1"/>
</dbReference>
<evidence type="ECO:0000256" key="11">
    <source>
        <dbReference type="PIRSR" id="PIRSR018427-1"/>
    </source>
</evidence>
<dbReference type="CDD" id="cd02885">
    <property type="entry name" value="NUDIX_IPP_Isomerase"/>
    <property type="match status" value="1"/>
</dbReference>
<feature type="binding site" evidence="10">
    <location>
        <position position="34"/>
    </location>
    <ligand>
        <name>Mn(2+)</name>
        <dbReference type="ChEBI" id="CHEBI:29035"/>
    </ligand>
</feature>
<dbReference type="HOGENOM" id="CLU_060552_2_0_11"/>
<evidence type="ECO:0000256" key="4">
    <source>
        <dbReference type="ARBA" id="ARBA00022490"/>
    </source>
</evidence>
<evidence type="ECO:0000256" key="7">
    <source>
        <dbReference type="ARBA" id="ARBA00023211"/>
    </source>
</evidence>
<feature type="domain" description="Nudix hydrolase" evidence="12">
    <location>
        <begin position="32"/>
        <end position="171"/>
    </location>
</feature>
<dbReference type="GO" id="GO:0004452">
    <property type="term" value="F:isopentenyl-diphosphate delta-isomerase activity"/>
    <property type="evidence" value="ECO:0007669"/>
    <property type="project" value="UniProtKB-UniRule"/>
</dbReference>
<feature type="binding site" evidence="10">
    <location>
        <position position="119"/>
    </location>
    <ligand>
        <name>Mn(2+)</name>
        <dbReference type="ChEBI" id="CHEBI:29035"/>
    </ligand>
</feature>
<evidence type="ECO:0000256" key="5">
    <source>
        <dbReference type="ARBA" id="ARBA00022723"/>
    </source>
</evidence>
<feature type="active site" evidence="10 11">
    <location>
        <position position="121"/>
    </location>
</feature>
<evidence type="ECO:0000256" key="2">
    <source>
        <dbReference type="ARBA" id="ARBA00007579"/>
    </source>
</evidence>
<dbReference type="GO" id="GO:0008299">
    <property type="term" value="P:isoprenoid biosynthetic process"/>
    <property type="evidence" value="ECO:0007669"/>
    <property type="project" value="UniProtKB-UniRule"/>
</dbReference>
<dbReference type="GO" id="GO:0050992">
    <property type="term" value="P:dimethylallyl diphosphate biosynthetic process"/>
    <property type="evidence" value="ECO:0007669"/>
    <property type="project" value="UniProtKB-UniRule"/>
</dbReference>
<dbReference type="KEGG" id="cmq:B840_09220"/>
<dbReference type="NCBIfam" id="TIGR02150">
    <property type="entry name" value="IPP_isom_1"/>
    <property type="match status" value="1"/>
</dbReference>
<keyword evidence="5 10" id="KW-0479">Metal-binding</keyword>
<feature type="active site" evidence="10 11">
    <location>
        <position position="69"/>
    </location>
</feature>
<dbReference type="EMBL" id="CP007790">
    <property type="protein sequence ID" value="AJK69437.1"/>
    <property type="molecule type" value="Genomic_DNA"/>
</dbReference>
<keyword evidence="4 10" id="KW-0963">Cytoplasm</keyword>
<name>A0A0B6THM1_9CORY</name>
<sequence>MNHDVELVVLADEQGQAIGTAPKATIHTRDTPLHFAFSCYLLDEEGRLLLTRRALGKKAWPGVWTNSFCGHPGPGESNEKAVLRRSVEELGFAEGDVTDIVAVLPEFRYRAVDSSGIVENEFCPVYVARLNRGGQPAPVAEEIDSLVWADPAAVIAAVDATPFAFSPWLVEELAEQRLRDALLGS</sequence>
<evidence type="ECO:0000256" key="1">
    <source>
        <dbReference type="ARBA" id="ARBA00004826"/>
    </source>
</evidence>
<comment type="subcellular location">
    <subcellularLocation>
        <location evidence="10">Cytoplasm</location>
    </subcellularLocation>
</comment>
<comment type="cofactor">
    <cofactor evidence="10">
        <name>Mg(2+)</name>
        <dbReference type="ChEBI" id="CHEBI:18420"/>
    </cofactor>
    <text evidence="10">Binds 1 Mg(2+) ion per subunit. The magnesium ion binds only when substrate is bound.</text>
</comment>
<comment type="similarity">
    <text evidence="2 10">Belongs to the IPP isomerase type 1 family.</text>
</comment>
<evidence type="ECO:0000313" key="13">
    <source>
        <dbReference type="EMBL" id="AJK69437.1"/>
    </source>
</evidence>
<comment type="catalytic activity">
    <reaction evidence="10">
        <text>isopentenyl diphosphate = dimethylallyl diphosphate</text>
        <dbReference type="Rhea" id="RHEA:23284"/>
        <dbReference type="ChEBI" id="CHEBI:57623"/>
        <dbReference type="ChEBI" id="CHEBI:128769"/>
        <dbReference type="EC" id="5.3.3.2"/>
    </reaction>
</comment>